<dbReference type="FunFam" id="1.25.40.10:FF:000049">
    <property type="entry name" value="Alpha-soluble NSF attachment protein-like"/>
    <property type="match status" value="1"/>
</dbReference>
<accession>A0A830HF23</accession>
<dbReference type="GO" id="GO:0005483">
    <property type="term" value="F:soluble NSF attachment protein activity"/>
    <property type="evidence" value="ECO:0007669"/>
    <property type="project" value="UniProtKB-ARBA"/>
</dbReference>
<reference evidence="8" key="1">
    <citation type="submission" date="2020-10" db="EMBL/GenBank/DDBJ databases">
        <title>Unveiling of a novel bifunctional photoreceptor, Dualchrome1, isolated from a cosmopolitan green alga.</title>
        <authorList>
            <person name="Suzuki S."/>
            <person name="Kawachi M."/>
        </authorList>
    </citation>
    <scope>NUCLEOTIDE SEQUENCE</scope>
    <source>
        <strain evidence="8">NIES 2893</strain>
    </source>
</reference>
<dbReference type="Proteomes" id="UP000660262">
    <property type="component" value="Unassembled WGS sequence"/>
</dbReference>
<protein>
    <recommendedName>
        <fullName evidence="10">Alpha-SNAP</fullName>
    </recommendedName>
</protein>
<dbReference type="AlphaFoldDB" id="A0A830HF23"/>
<dbReference type="InterPro" id="IPR011990">
    <property type="entry name" value="TPR-like_helical_dom_sf"/>
</dbReference>
<dbReference type="InterPro" id="IPR000744">
    <property type="entry name" value="NSF_attach"/>
</dbReference>
<dbReference type="PRINTS" id="PR00448">
    <property type="entry name" value="NSFATTACHMNT"/>
</dbReference>
<keyword evidence="5 7" id="KW-0653">Protein transport</keyword>
<dbReference type="PANTHER" id="PTHR13768">
    <property type="entry name" value="SOLUBLE NSF ATTACHMENT PROTEIN SNAP"/>
    <property type="match status" value="1"/>
</dbReference>
<name>A0A830HF23_9CHLO</name>
<evidence type="ECO:0000256" key="7">
    <source>
        <dbReference type="RuleBase" id="RU367013"/>
    </source>
</evidence>
<dbReference type="PANTHER" id="PTHR13768:SF8">
    <property type="entry name" value="ALPHA-SOLUBLE NSF ATTACHMENT PROTEIN"/>
    <property type="match status" value="1"/>
</dbReference>
<organism evidence="8 9">
    <name type="scientific">Pycnococcus provasolii</name>
    <dbReference type="NCBI Taxonomy" id="41880"/>
    <lineage>
        <taxon>Eukaryota</taxon>
        <taxon>Viridiplantae</taxon>
        <taxon>Chlorophyta</taxon>
        <taxon>Pseudoscourfieldiophyceae</taxon>
        <taxon>Pseudoscourfieldiales</taxon>
        <taxon>Pycnococcaceae</taxon>
        <taxon>Pycnococcus</taxon>
    </lineage>
</organism>
<comment type="caution">
    <text evidence="8">The sequence shown here is derived from an EMBL/GenBank/DDBJ whole genome shotgun (WGS) entry which is preliminary data.</text>
</comment>
<dbReference type="GO" id="GO:0019905">
    <property type="term" value="F:syntaxin binding"/>
    <property type="evidence" value="ECO:0007669"/>
    <property type="project" value="TreeGrafter"/>
</dbReference>
<dbReference type="OrthoDB" id="9984275at2759"/>
<keyword evidence="6 7" id="KW-0472">Membrane</keyword>
<evidence type="ECO:0000256" key="4">
    <source>
        <dbReference type="ARBA" id="ARBA00022892"/>
    </source>
</evidence>
<sequence length="289" mass="32068">MADASKARELVAKAEKKLAGWSLFGNKYEDALELLEKASANLKLAKAWSEAGECFLKIAQVQQKLDSAHEVASAYVDASNAFKKTSQPKSEECLRLAVKAYTDMGRLGMAAKYLRELGENAEGRGEKETAVDLLSQAGDLFDGEEQKSEANKAMLKVASLRADLGAYAEAMEGFETVSKRSVDNNLLKYSVKTYLLQSSICAICLSFDKNEPEYVERVLEKYEDIDPSFGGSREHKFLQDLQKARVEGDVDAFTAVVQEFDAMSRLDTWKTNLLLTAKRKLEADEDDLT</sequence>
<evidence type="ECO:0000256" key="2">
    <source>
        <dbReference type="ARBA" id="ARBA00010050"/>
    </source>
</evidence>
<comment type="similarity">
    <text evidence="2 7">Belongs to the SNAP family.</text>
</comment>
<dbReference type="CDD" id="cd15832">
    <property type="entry name" value="SNAP"/>
    <property type="match status" value="1"/>
</dbReference>
<gene>
    <name evidence="8" type="ORF">PPROV_000245200</name>
</gene>
<evidence type="ECO:0000313" key="8">
    <source>
        <dbReference type="EMBL" id="GHP03697.1"/>
    </source>
</evidence>
<evidence type="ECO:0000256" key="1">
    <source>
        <dbReference type="ARBA" id="ARBA00004170"/>
    </source>
</evidence>
<evidence type="ECO:0000256" key="5">
    <source>
        <dbReference type="ARBA" id="ARBA00022927"/>
    </source>
</evidence>
<dbReference type="GO" id="GO:0035494">
    <property type="term" value="P:SNARE complex disassembly"/>
    <property type="evidence" value="ECO:0007669"/>
    <property type="project" value="TreeGrafter"/>
</dbReference>
<comment type="function">
    <text evidence="7">Required for vesicular transport between the endoplasmic reticulum and the Golgi apparatus.</text>
</comment>
<dbReference type="Gene3D" id="1.25.40.10">
    <property type="entry name" value="Tetratricopeptide repeat domain"/>
    <property type="match status" value="1"/>
</dbReference>
<evidence type="ECO:0000313" key="9">
    <source>
        <dbReference type="Proteomes" id="UP000660262"/>
    </source>
</evidence>
<dbReference type="SUPFAM" id="SSF48452">
    <property type="entry name" value="TPR-like"/>
    <property type="match status" value="1"/>
</dbReference>
<dbReference type="GO" id="GO:0005774">
    <property type="term" value="C:vacuolar membrane"/>
    <property type="evidence" value="ECO:0007669"/>
    <property type="project" value="TreeGrafter"/>
</dbReference>
<dbReference type="GO" id="GO:0006886">
    <property type="term" value="P:intracellular protein transport"/>
    <property type="evidence" value="ECO:0007669"/>
    <property type="project" value="UniProtKB-UniRule"/>
</dbReference>
<keyword evidence="9" id="KW-1185">Reference proteome</keyword>
<dbReference type="Pfam" id="PF14938">
    <property type="entry name" value="SNAP"/>
    <property type="match status" value="1"/>
</dbReference>
<comment type="subcellular location">
    <subcellularLocation>
        <location evidence="1 7">Membrane</location>
        <topology evidence="1 7">Peripheral membrane protein</topology>
    </subcellularLocation>
</comment>
<dbReference type="EMBL" id="BNJQ01000006">
    <property type="protein sequence ID" value="GHP03697.1"/>
    <property type="molecule type" value="Genomic_DNA"/>
</dbReference>
<keyword evidence="4 7" id="KW-0931">ER-Golgi transport</keyword>
<evidence type="ECO:0008006" key="10">
    <source>
        <dbReference type="Google" id="ProtNLM"/>
    </source>
</evidence>
<keyword evidence="3 7" id="KW-0813">Transport</keyword>
<dbReference type="GO" id="GO:0031201">
    <property type="term" value="C:SNARE complex"/>
    <property type="evidence" value="ECO:0007669"/>
    <property type="project" value="TreeGrafter"/>
</dbReference>
<proteinExistence type="inferred from homology"/>
<evidence type="ECO:0000256" key="6">
    <source>
        <dbReference type="ARBA" id="ARBA00023136"/>
    </source>
</evidence>
<evidence type="ECO:0000256" key="3">
    <source>
        <dbReference type="ARBA" id="ARBA00022448"/>
    </source>
</evidence>